<organism evidence="1">
    <name type="scientific">Borely moumouvirus</name>
    <dbReference type="NCBI Taxonomy" id="2712067"/>
    <lineage>
        <taxon>Viruses</taxon>
        <taxon>Varidnaviria</taxon>
        <taxon>Bamfordvirae</taxon>
        <taxon>Nucleocytoviricota</taxon>
        <taxon>Megaviricetes</taxon>
        <taxon>Imitervirales</taxon>
        <taxon>Mimiviridae</taxon>
        <taxon>Megamimivirinae</taxon>
        <taxon>Moumouvirus</taxon>
    </lineage>
</organism>
<reference evidence="1" key="1">
    <citation type="submission" date="2019-07" db="EMBL/GenBank/DDBJ databases">
        <title>The discovery of a new lineage B mimivirus raises questions about particles surface fibrils.</title>
        <authorList>
            <person name="Silva L.K.S."/>
            <person name="Rodrigues R.A.L."/>
            <person name="Andrade A.C.S.P."/>
            <person name="Hikida H."/>
            <person name="Andreani J."/>
            <person name="Levasseur A."/>
            <person name="La Scola B."/>
            <person name="Abrahao J.S."/>
        </authorList>
    </citation>
    <scope>NUCLEOTIDE SEQUENCE</scope>
    <source>
        <strain evidence="1">B60</strain>
    </source>
</reference>
<evidence type="ECO:0000313" key="1">
    <source>
        <dbReference type="EMBL" id="QID06372.1"/>
    </source>
</evidence>
<proteinExistence type="predicted"/>
<sequence length="55" mass="6364">MNIILINSSKDCIPNNVTYLKFGDNFDKFIEGYISNNITHFNIVTTKYIPKNVTH</sequence>
<accession>A0A6G6AC15</accession>
<protein>
    <submittedName>
        <fullName evidence="1">FNIp repeat-containing protein</fullName>
    </submittedName>
</protein>
<dbReference type="InterPro" id="IPR008615">
    <property type="entry name" value="FNIP"/>
</dbReference>
<name>A0A6G6AC15_9VIRU</name>
<dbReference type="Pfam" id="PF05725">
    <property type="entry name" value="FNIP"/>
    <property type="match status" value="1"/>
</dbReference>
<dbReference type="EMBL" id="MN175499">
    <property type="protein sequence ID" value="QID06372.1"/>
    <property type="molecule type" value="Genomic_DNA"/>
</dbReference>